<gene>
    <name evidence="2" type="ORF">WJX72_000195</name>
</gene>
<dbReference type="EMBL" id="JALJOR010000001">
    <property type="protein sequence ID" value="KAK9828477.1"/>
    <property type="molecule type" value="Genomic_DNA"/>
</dbReference>
<dbReference type="InterPro" id="IPR010919">
    <property type="entry name" value="SAND-like_dom_sf"/>
</dbReference>
<evidence type="ECO:0000313" key="3">
    <source>
        <dbReference type="Proteomes" id="UP001489004"/>
    </source>
</evidence>
<dbReference type="Pfam" id="PF01342">
    <property type="entry name" value="SAND"/>
    <property type="match status" value="1"/>
</dbReference>
<sequence>MFLAAQPLKPDAPSYVQSALTGQHKSVQELLAELCEAALKSSLPPTCTADNTLVAGTSRDRIKHAGGPSKPSKLTIDAAGEILQSRGASPLSNVICEEGAESVRGQYWGEVQGLHVFKTSKSWLTGGQFEALGGKKPSKNWKRSIKRTMTHPGGARPLPVARSLLPEKLQRNLTPLHPPAKWQHPLVANQQDWV</sequence>
<comment type="caution">
    <text evidence="2">The sequence shown here is derived from an EMBL/GenBank/DDBJ whole genome shotgun (WGS) entry which is preliminary data.</text>
</comment>
<dbReference type="Proteomes" id="UP001489004">
    <property type="component" value="Unassembled WGS sequence"/>
</dbReference>
<dbReference type="AlphaFoldDB" id="A0AAW1R4B9"/>
<dbReference type="Gene3D" id="3.10.390.10">
    <property type="entry name" value="SAND domain-like"/>
    <property type="match status" value="1"/>
</dbReference>
<feature type="domain" description="SAND" evidence="1">
    <location>
        <begin position="118"/>
        <end position="146"/>
    </location>
</feature>
<dbReference type="GO" id="GO:0003677">
    <property type="term" value="F:DNA binding"/>
    <property type="evidence" value="ECO:0007669"/>
    <property type="project" value="InterPro"/>
</dbReference>
<accession>A0AAW1R4B9</accession>
<proteinExistence type="predicted"/>
<reference evidence="2 3" key="1">
    <citation type="journal article" date="2024" name="Nat. Commun.">
        <title>Phylogenomics reveals the evolutionary origins of lichenization in chlorophyte algae.</title>
        <authorList>
            <person name="Puginier C."/>
            <person name="Libourel C."/>
            <person name="Otte J."/>
            <person name="Skaloud P."/>
            <person name="Haon M."/>
            <person name="Grisel S."/>
            <person name="Petersen M."/>
            <person name="Berrin J.G."/>
            <person name="Delaux P.M."/>
            <person name="Dal Grande F."/>
            <person name="Keller J."/>
        </authorList>
    </citation>
    <scope>NUCLEOTIDE SEQUENCE [LARGE SCALE GENOMIC DNA]</scope>
    <source>
        <strain evidence="2 3">SAG 2043</strain>
    </source>
</reference>
<keyword evidence="3" id="KW-1185">Reference proteome</keyword>
<dbReference type="InterPro" id="IPR000770">
    <property type="entry name" value="SAND_dom"/>
</dbReference>
<name>A0AAW1R4B9_9CHLO</name>
<evidence type="ECO:0000313" key="2">
    <source>
        <dbReference type="EMBL" id="KAK9828477.1"/>
    </source>
</evidence>
<protein>
    <recommendedName>
        <fullName evidence="1">SAND domain-containing protein</fullName>
    </recommendedName>
</protein>
<evidence type="ECO:0000259" key="1">
    <source>
        <dbReference type="Pfam" id="PF01342"/>
    </source>
</evidence>
<organism evidence="2 3">
    <name type="scientific">[Myrmecia] bisecta</name>
    <dbReference type="NCBI Taxonomy" id="41462"/>
    <lineage>
        <taxon>Eukaryota</taxon>
        <taxon>Viridiplantae</taxon>
        <taxon>Chlorophyta</taxon>
        <taxon>core chlorophytes</taxon>
        <taxon>Trebouxiophyceae</taxon>
        <taxon>Trebouxiales</taxon>
        <taxon>Trebouxiaceae</taxon>
        <taxon>Myrmecia</taxon>
    </lineage>
</organism>
<dbReference type="SUPFAM" id="SSF63763">
    <property type="entry name" value="SAND domain-like"/>
    <property type="match status" value="1"/>
</dbReference>